<evidence type="ECO:0000313" key="2">
    <source>
        <dbReference type="Proteomes" id="UP001165678"/>
    </source>
</evidence>
<dbReference type="InterPro" id="IPR058595">
    <property type="entry name" value="Avidin-like"/>
</dbReference>
<name>A0AA41ZHE6_9GAMM</name>
<keyword evidence="2" id="KW-1185">Reference proteome</keyword>
<reference evidence="1" key="1">
    <citation type="submission" date="2022-11" db="EMBL/GenBank/DDBJ databases">
        <title>Larsenimonas rhizosphaerae sp. nov., isolated from a tidal mudflat.</title>
        <authorList>
            <person name="Lee S.D."/>
            <person name="Kim I.S."/>
        </authorList>
    </citation>
    <scope>NUCLEOTIDE SEQUENCE</scope>
    <source>
        <strain evidence="1">GH2-1</strain>
    </source>
</reference>
<organism evidence="1 2">
    <name type="scientific">Larsenimonas rhizosphaerae</name>
    <dbReference type="NCBI Taxonomy" id="2944682"/>
    <lineage>
        <taxon>Bacteria</taxon>
        <taxon>Pseudomonadati</taxon>
        <taxon>Pseudomonadota</taxon>
        <taxon>Gammaproteobacteria</taxon>
        <taxon>Oceanospirillales</taxon>
        <taxon>Halomonadaceae</taxon>
        <taxon>Larsenimonas</taxon>
    </lineage>
</organism>
<dbReference type="AlphaFoldDB" id="A0AA41ZHE6"/>
<dbReference type="Pfam" id="PF26421">
    <property type="entry name" value="Avidin_like"/>
    <property type="match status" value="1"/>
</dbReference>
<gene>
    <name evidence="1" type="ORF">OQ287_10825</name>
</gene>
<dbReference type="RefSeq" id="WP_265896419.1">
    <property type="nucleotide sequence ID" value="NZ_JAPIVE010000003.1"/>
</dbReference>
<comment type="caution">
    <text evidence="1">The sequence shown here is derived from an EMBL/GenBank/DDBJ whole genome shotgun (WGS) entry which is preliminary data.</text>
</comment>
<sequence>MTNAHGRSSRDTVFDYHVVEGRITGTYQGGPIQTGHLVGRVTGVDTFELLYHCVTTEGELLSGWSRGVAGVDLAWRTTLTFDWGWLPGASGGGISRYVELTDEEAPNPQEKRGLQGCAGAPIRIRT</sequence>
<protein>
    <submittedName>
        <fullName evidence="1">Uncharacterized protein</fullName>
    </submittedName>
</protein>
<evidence type="ECO:0000313" key="1">
    <source>
        <dbReference type="EMBL" id="MCX2524731.1"/>
    </source>
</evidence>
<dbReference type="EMBL" id="JAPIVE010000003">
    <property type="protein sequence ID" value="MCX2524731.1"/>
    <property type="molecule type" value="Genomic_DNA"/>
</dbReference>
<proteinExistence type="predicted"/>
<accession>A0AA41ZHE6</accession>
<dbReference type="Proteomes" id="UP001165678">
    <property type="component" value="Unassembled WGS sequence"/>
</dbReference>